<dbReference type="EMBL" id="JAIWYP010000012">
    <property type="protein sequence ID" value="KAH3724961.1"/>
    <property type="molecule type" value="Genomic_DNA"/>
</dbReference>
<evidence type="ECO:0000256" key="1">
    <source>
        <dbReference type="ARBA" id="ARBA00004606"/>
    </source>
</evidence>
<dbReference type="GO" id="GO:0016020">
    <property type="term" value="C:membrane"/>
    <property type="evidence" value="ECO:0007669"/>
    <property type="project" value="UniProtKB-SubCell"/>
</dbReference>
<keyword evidence="6" id="KW-0812">Transmembrane</keyword>
<dbReference type="GO" id="GO:0005794">
    <property type="term" value="C:Golgi apparatus"/>
    <property type="evidence" value="ECO:0007669"/>
    <property type="project" value="TreeGrafter"/>
</dbReference>
<comment type="pathway">
    <text evidence="2">Protein modification; protein glycosylation.</text>
</comment>
<comment type="caution">
    <text evidence="13">The sequence shown here is derived from an EMBL/GenBank/DDBJ whole genome shotgun (WGS) entry which is preliminary data.</text>
</comment>
<keyword evidence="5" id="KW-0808">Transferase</keyword>
<evidence type="ECO:0000259" key="12">
    <source>
        <dbReference type="Pfam" id="PF13733"/>
    </source>
</evidence>
<dbReference type="Gene3D" id="3.90.550.10">
    <property type="entry name" value="Spore Coat Polysaccharide Biosynthesis Protein SpsA, Chain A"/>
    <property type="match status" value="1"/>
</dbReference>
<evidence type="ECO:0000256" key="10">
    <source>
        <dbReference type="ARBA" id="ARBA00023180"/>
    </source>
</evidence>
<evidence type="ECO:0000256" key="9">
    <source>
        <dbReference type="ARBA" id="ARBA00023136"/>
    </source>
</evidence>
<evidence type="ECO:0000256" key="8">
    <source>
        <dbReference type="ARBA" id="ARBA00022989"/>
    </source>
</evidence>
<evidence type="ECO:0000313" key="13">
    <source>
        <dbReference type="EMBL" id="KAH3724961.1"/>
    </source>
</evidence>
<accession>A0A9D4HNC4</accession>
<dbReference type="InterPro" id="IPR003859">
    <property type="entry name" value="Galactosyl_T"/>
</dbReference>
<keyword evidence="8" id="KW-1133">Transmembrane helix</keyword>
<dbReference type="SUPFAM" id="SSF53448">
    <property type="entry name" value="Nucleotide-diphospho-sugar transferases"/>
    <property type="match status" value="1"/>
</dbReference>
<dbReference type="Pfam" id="PF02709">
    <property type="entry name" value="Glyco_transf_7C"/>
    <property type="match status" value="1"/>
</dbReference>
<reference evidence="13" key="2">
    <citation type="submission" date="2020-11" db="EMBL/GenBank/DDBJ databases">
        <authorList>
            <person name="McCartney M.A."/>
            <person name="Auch B."/>
            <person name="Kono T."/>
            <person name="Mallez S."/>
            <person name="Becker A."/>
            <person name="Gohl D.M."/>
            <person name="Silverstein K.A.T."/>
            <person name="Koren S."/>
            <person name="Bechman K.B."/>
            <person name="Herman A."/>
            <person name="Abrahante J.E."/>
            <person name="Garbe J."/>
        </authorList>
    </citation>
    <scope>NUCLEOTIDE SEQUENCE</scope>
    <source>
        <strain evidence="13">Duluth1</strain>
        <tissue evidence="13">Whole animal</tissue>
    </source>
</reference>
<feature type="domain" description="Galactosyltransferase N-terminal" evidence="12">
    <location>
        <begin position="5"/>
        <end position="44"/>
    </location>
</feature>
<keyword evidence="7" id="KW-0735">Signal-anchor</keyword>
<dbReference type="Pfam" id="PF13733">
    <property type="entry name" value="Glyco_transf_7N"/>
    <property type="match status" value="2"/>
</dbReference>
<evidence type="ECO:0000259" key="11">
    <source>
        <dbReference type="Pfam" id="PF02709"/>
    </source>
</evidence>
<proteinExistence type="inferred from homology"/>
<dbReference type="Proteomes" id="UP000828390">
    <property type="component" value="Unassembled WGS sequence"/>
</dbReference>
<evidence type="ECO:0000313" key="14">
    <source>
        <dbReference type="Proteomes" id="UP000828390"/>
    </source>
</evidence>
<keyword evidence="9" id="KW-0472">Membrane</keyword>
<dbReference type="InterPro" id="IPR027791">
    <property type="entry name" value="Galactosyl_T_C"/>
</dbReference>
<keyword evidence="10" id="KW-0325">Glycoprotein</keyword>
<evidence type="ECO:0000256" key="7">
    <source>
        <dbReference type="ARBA" id="ARBA00022968"/>
    </source>
</evidence>
<comment type="subcellular location">
    <subcellularLocation>
        <location evidence="1">Membrane</location>
        <topology evidence="1">Single-pass type II membrane protein</topology>
    </subcellularLocation>
</comment>
<dbReference type="AlphaFoldDB" id="A0A9D4HNC4"/>
<organism evidence="13 14">
    <name type="scientific">Dreissena polymorpha</name>
    <name type="common">Zebra mussel</name>
    <name type="synonym">Mytilus polymorpha</name>
    <dbReference type="NCBI Taxonomy" id="45954"/>
    <lineage>
        <taxon>Eukaryota</taxon>
        <taxon>Metazoa</taxon>
        <taxon>Spiralia</taxon>
        <taxon>Lophotrochozoa</taxon>
        <taxon>Mollusca</taxon>
        <taxon>Bivalvia</taxon>
        <taxon>Autobranchia</taxon>
        <taxon>Heteroconchia</taxon>
        <taxon>Euheterodonta</taxon>
        <taxon>Imparidentia</taxon>
        <taxon>Neoheterodontei</taxon>
        <taxon>Myida</taxon>
        <taxon>Dreissenoidea</taxon>
        <taxon>Dreissenidae</taxon>
        <taxon>Dreissena</taxon>
    </lineage>
</organism>
<reference evidence="13" key="1">
    <citation type="journal article" date="2019" name="bioRxiv">
        <title>The Genome of the Zebra Mussel, Dreissena polymorpha: A Resource for Invasive Species Research.</title>
        <authorList>
            <person name="McCartney M.A."/>
            <person name="Auch B."/>
            <person name="Kono T."/>
            <person name="Mallez S."/>
            <person name="Zhang Y."/>
            <person name="Obille A."/>
            <person name="Becker A."/>
            <person name="Abrahante J.E."/>
            <person name="Garbe J."/>
            <person name="Badalamenti J.P."/>
            <person name="Herman A."/>
            <person name="Mangelson H."/>
            <person name="Liachko I."/>
            <person name="Sullivan S."/>
            <person name="Sone E.D."/>
            <person name="Koren S."/>
            <person name="Silverstein K.A.T."/>
            <person name="Beckman K.B."/>
            <person name="Gohl D.M."/>
        </authorList>
    </citation>
    <scope>NUCLEOTIDE SEQUENCE</scope>
    <source>
        <strain evidence="13">Duluth1</strain>
        <tissue evidence="13">Whole animal</tissue>
    </source>
</reference>
<dbReference type="GO" id="GO:0008378">
    <property type="term" value="F:galactosyltransferase activity"/>
    <property type="evidence" value="ECO:0007669"/>
    <property type="project" value="TreeGrafter"/>
</dbReference>
<evidence type="ECO:0008006" key="15">
    <source>
        <dbReference type="Google" id="ProtNLM"/>
    </source>
</evidence>
<dbReference type="PANTHER" id="PTHR19300">
    <property type="entry name" value="BETA-1,4-GALACTOSYLTRANSFERASE"/>
    <property type="match status" value="1"/>
</dbReference>
<keyword evidence="4" id="KW-0328">Glycosyltransferase</keyword>
<comment type="similarity">
    <text evidence="3">Belongs to the glycosyltransferase 7 family.</text>
</comment>
<evidence type="ECO:0000256" key="6">
    <source>
        <dbReference type="ARBA" id="ARBA00022692"/>
    </source>
</evidence>
<dbReference type="InterPro" id="IPR027995">
    <property type="entry name" value="Galactosyl_T_N"/>
</dbReference>
<evidence type="ECO:0000256" key="4">
    <source>
        <dbReference type="ARBA" id="ARBA00022676"/>
    </source>
</evidence>
<dbReference type="GO" id="GO:0005975">
    <property type="term" value="P:carbohydrate metabolic process"/>
    <property type="evidence" value="ECO:0007669"/>
    <property type="project" value="InterPro"/>
</dbReference>
<dbReference type="PRINTS" id="PR02050">
    <property type="entry name" value="B14GALTRFASE"/>
</dbReference>
<feature type="domain" description="Galactosyltransferase N-terminal" evidence="12">
    <location>
        <begin position="46"/>
        <end position="90"/>
    </location>
</feature>
<dbReference type="CDD" id="cd00899">
    <property type="entry name" value="b4GalT"/>
    <property type="match status" value="1"/>
</dbReference>
<feature type="domain" description="Galactosyltransferase C-terminal" evidence="11">
    <location>
        <begin position="94"/>
        <end position="170"/>
    </location>
</feature>
<name>A0A9D4HNC4_DREPO</name>
<evidence type="ECO:0000256" key="5">
    <source>
        <dbReference type="ARBA" id="ARBA00022679"/>
    </source>
</evidence>
<protein>
    <recommendedName>
        <fullName evidence="15">Beta-1,4-N-acetylgalactosaminyltransferase bre-4</fullName>
    </recommendedName>
</protein>
<sequence length="246" mass="28710">MSVLSWASLEQTLTYLEIGGHFRPAGCVARTKVAIVVPYRNREAPNITFNRGLLMNIGYQEALRDYDYQCFIFHDVDLLPEDDRNLYSCEQSPRHMSVAIDKHNYTLPYEAYFGGVSAISRRHFQKINGFSNVFFGWGGEDDDMYLRIVYTGLDVTRNSATVARYKMLRHAEDKLNELNAVRFRLLNTARRRRLQDGIRNVKYTVLKKEYRQLYTWILTSPHTSGAMFSVNGREGLRMSQRKNKHF</sequence>
<dbReference type="InterPro" id="IPR029044">
    <property type="entry name" value="Nucleotide-diphossugar_trans"/>
</dbReference>
<evidence type="ECO:0000256" key="2">
    <source>
        <dbReference type="ARBA" id="ARBA00004922"/>
    </source>
</evidence>
<evidence type="ECO:0000256" key="3">
    <source>
        <dbReference type="ARBA" id="ARBA00005735"/>
    </source>
</evidence>
<gene>
    <name evidence="13" type="ORF">DPMN_050788</name>
</gene>
<dbReference type="PANTHER" id="PTHR19300:SF57">
    <property type="entry name" value="BETA-1,4-N-ACETYLGALACTOSAMINYLTRANSFERASE"/>
    <property type="match status" value="1"/>
</dbReference>
<keyword evidence="14" id="KW-1185">Reference proteome</keyword>